<reference evidence="3 4" key="1">
    <citation type="journal article" date="2019" name="Int. J. Syst. Evol. Microbiol.">
        <title>The Global Catalogue of Microorganisms (GCM) 10K type strain sequencing project: providing services to taxonomists for standard genome sequencing and annotation.</title>
        <authorList>
            <consortium name="The Broad Institute Genomics Platform"/>
            <consortium name="The Broad Institute Genome Sequencing Center for Infectious Disease"/>
            <person name="Wu L."/>
            <person name="Ma J."/>
        </authorList>
    </citation>
    <scope>NUCLEOTIDE SEQUENCE [LARGE SCALE GENOMIC DNA]</scope>
    <source>
        <strain evidence="3 4">JCM 15478</strain>
    </source>
</reference>
<keyword evidence="2" id="KW-0472">Membrane</keyword>
<gene>
    <name evidence="3" type="ORF">GCM10009801_40050</name>
</gene>
<dbReference type="Proteomes" id="UP001500016">
    <property type="component" value="Unassembled WGS sequence"/>
</dbReference>
<feature type="compositionally biased region" description="Low complexity" evidence="1">
    <location>
        <begin position="1"/>
        <end position="15"/>
    </location>
</feature>
<keyword evidence="2" id="KW-0812">Transmembrane</keyword>
<name>A0ABN2W2H5_9ACTN</name>
<keyword evidence="4" id="KW-1185">Reference proteome</keyword>
<protein>
    <submittedName>
        <fullName evidence="3">Uncharacterized protein</fullName>
    </submittedName>
</protein>
<dbReference type="EMBL" id="BAAAPE010000010">
    <property type="protein sequence ID" value="GAA2081262.1"/>
    <property type="molecule type" value="Genomic_DNA"/>
</dbReference>
<accession>A0ABN2W2H5</accession>
<proteinExistence type="predicted"/>
<sequence>MTAPAQTTTATAATPDRSGTAVPGGVQTRLPWWAVALPAVAFVALLALLVGGGEANAAEQPGGSLFVAVLEQLRDALPG</sequence>
<evidence type="ECO:0000256" key="2">
    <source>
        <dbReference type="SAM" id="Phobius"/>
    </source>
</evidence>
<evidence type="ECO:0000256" key="1">
    <source>
        <dbReference type="SAM" id="MobiDB-lite"/>
    </source>
</evidence>
<keyword evidence="2" id="KW-1133">Transmembrane helix</keyword>
<feature type="transmembrane region" description="Helical" evidence="2">
    <location>
        <begin position="30"/>
        <end position="50"/>
    </location>
</feature>
<comment type="caution">
    <text evidence="3">The sequence shown here is derived from an EMBL/GenBank/DDBJ whole genome shotgun (WGS) entry which is preliminary data.</text>
</comment>
<evidence type="ECO:0000313" key="4">
    <source>
        <dbReference type="Proteomes" id="UP001500016"/>
    </source>
</evidence>
<organism evidence="3 4">
    <name type="scientific">Streptomyces albiaxialis</name>
    <dbReference type="NCBI Taxonomy" id="329523"/>
    <lineage>
        <taxon>Bacteria</taxon>
        <taxon>Bacillati</taxon>
        <taxon>Actinomycetota</taxon>
        <taxon>Actinomycetes</taxon>
        <taxon>Kitasatosporales</taxon>
        <taxon>Streptomycetaceae</taxon>
        <taxon>Streptomyces</taxon>
    </lineage>
</organism>
<feature type="region of interest" description="Disordered" evidence="1">
    <location>
        <begin position="1"/>
        <end position="23"/>
    </location>
</feature>
<evidence type="ECO:0000313" key="3">
    <source>
        <dbReference type="EMBL" id="GAA2081262.1"/>
    </source>
</evidence>
<dbReference type="RefSeq" id="WP_344530044.1">
    <property type="nucleotide sequence ID" value="NZ_BAAAPE010000010.1"/>
</dbReference>